<evidence type="ECO:0000313" key="2">
    <source>
        <dbReference type="EMBL" id="MBD0417473.1"/>
    </source>
</evidence>
<dbReference type="InterPro" id="IPR029062">
    <property type="entry name" value="Class_I_gatase-like"/>
</dbReference>
<sequence length="345" mass="37423">MPVSVDEQRQTIRELRPPKRSRPLVAILADNRGSETTDLMVPYAVLSRAGIADVIVVAPDRSPIIMMPALSIEPQATLDAFDQAHPGGADYVVVPAFHHDERDGPILKWLQRQAASHATIVGICEGARVLGRAGLLDGRHATTHWYAIRSLQREHPSMQWVRDRRYVVDRGVVTTTGVTASIPLSLALVEAIAGPKAASALGDQLGVTSYDVSHQSERFSLNSHLLFRLAANGAAIWNHETVGIPVADGVDDIALSLTADAWSRTYRSQAITIGDRSTITTRSGLTMLVDRQPDSPAPDLSIAYDEQTPPAQSLHRALSEIASRYGERTAALVALQLEFAWSNGI</sequence>
<comment type="caution">
    <text evidence="2">The sequence shown here is derived from an EMBL/GenBank/DDBJ whole genome shotgun (WGS) entry which is preliminary data.</text>
</comment>
<keyword evidence="3" id="KW-1185">Reference proteome</keyword>
<dbReference type="InterPro" id="IPR052158">
    <property type="entry name" value="INH-QAR"/>
</dbReference>
<gene>
    <name evidence="2" type="ORF">ICI42_22825</name>
</gene>
<accession>A0A8J6PZ62</accession>
<dbReference type="Proteomes" id="UP000643405">
    <property type="component" value="Unassembled WGS sequence"/>
</dbReference>
<protein>
    <submittedName>
        <fullName evidence="2">DJ-1/PfpI family protein</fullName>
    </submittedName>
</protein>
<feature type="domain" description="DJ-1/PfpI" evidence="1">
    <location>
        <begin position="26"/>
        <end position="190"/>
    </location>
</feature>
<dbReference type="EMBL" id="JACVVX010000015">
    <property type="protein sequence ID" value="MBD0417473.1"/>
    <property type="molecule type" value="Genomic_DNA"/>
</dbReference>
<evidence type="ECO:0000313" key="3">
    <source>
        <dbReference type="Proteomes" id="UP000643405"/>
    </source>
</evidence>
<dbReference type="GO" id="GO:0006355">
    <property type="term" value="P:regulation of DNA-templated transcription"/>
    <property type="evidence" value="ECO:0007669"/>
    <property type="project" value="TreeGrafter"/>
</dbReference>
<dbReference type="SUPFAM" id="SSF52317">
    <property type="entry name" value="Class I glutamine amidotransferase-like"/>
    <property type="match status" value="1"/>
</dbReference>
<reference evidence="2" key="1">
    <citation type="submission" date="2020-09" db="EMBL/GenBank/DDBJ databases">
        <title>Genome seq and assembly of Tianweitania sp.</title>
        <authorList>
            <person name="Chhetri G."/>
        </authorList>
    </citation>
    <scope>NUCLEOTIDE SEQUENCE</scope>
    <source>
        <strain evidence="2">Rool2</strain>
    </source>
</reference>
<organism evidence="2 3">
    <name type="scientific">Oryzicola mucosus</name>
    <dbReference type="NCBI Taxonomy" id="2767425"/>
    <lineage>
        <taxon>Bacteria</taxon>
        <taxon>Pseudomonadati</taxon>
        <taxon>Pseudomonadota</taxon>
        <taxon>Alphaproteobacteria</taxon>
        <taxon>Hyphomicrobiales</taxon>
        <taxon>Phyllobacteriaceae</taxon>
        <taxon>Oryzicola</taxon>
    </lineage>
</organism>
<dbReference type="PANTHER" id="PTHR43130">
    <property type="entry name" value="ARAC-FAMILY TRANSCRIPTIONAL REGULATOR"/>
    <property type="match status" value="1"/>
</dbReference>
<dbReference type="InterPro" id="IPR002818">
    <property type="entry name" value="DJ-1/PfpI"/>
</dbReference>
<dbReference type="Pfam" id="PF01965">
    <property type="entry name" value="DJ-1_PfpI"/>
    <property type="match status" value="1"/>
</dbReference>
<dbReference type="Gene3D" id="3.40.50.880">
    <property type="match status" value="1"/>
</dbReference>
<proteinExistence type="predicted"/>
<evidence type="ECO:0000259" key="1">
    <source>
        <dbReference type="Pfam" id="PF01965"/>
    </source>
</evidence>
<name>A0A8J6PZ62_9HYPH</name>
<dbReference type="PANTHER" id="PTHR43130:SF2">
    <property type="entry name" value="DJ-1_PFPI DOMAIN-CONTAINING PROTEIN"/>
    <property type="match status" value="1"/>
</dbReference>
<dbReference type="RefSeq" id="WP_188166914.1">
    <property type="nucleotide sequence ID" value="NZ_JACVVX010000015.1"/>
</dbReference>
<dbReference type="AlphaFoldDB" id="A0A8J6PZ62"/>